<dbReference type="eggNOG" id="COG1485">
    <property type="taxonomic scope" value="Bacteria"/>
</dbReference>
<dbReference type="GO" id="GO:0005737">
    <property type="term" value="C:cytoplasm"/>
    <property type="evidence" value="ECO:0007669"/>
    <property type="project" value="TreeGrafter"/>
</dbReference>
<dbReference type="HOGENOM" id="CLU_008681_0_4_6"/>
<name>A8G007_SHESH</name>
<dbReference type="PANTHER" id="PTHR12169">
    <property type="entry name" value="ATPASE N2B"/>
    <property type="match status" value="1"/>
</dbReference>
<reference evidence="3 4" key="1">
    <citation type="submission" date="2007-08" db="EMBL/GenBank/DDBJ databases">
        <title>Complete sequence of Shewanella sediminis HAW-EB3.</title>
        <authorList>
            <consortium name="US DOE Joint Genome Institute"/>
            <person name="Copeland A."/>
            <person name="Lucas S."/>
            <person name="Lapidus A."/>
            <person name="Barry K."/>
            <person name="Glavina del Rio T."/>
            <person name="Dalin E."/>
            <person name="Tice H."/>
            <person name="Pitluck S."/>
            <person name="Chertkov O."/>
            <person name="Brettin T."/>
            <person name="Bruce D."/>
            <person name="Detter J.C."/>
            <person name="Han C."/>
            <person name="Schmutz J."/>
            <person name="Larimer F."/>
            <person name="Land M."/>
            <person name="Hauser L."/>
            <person name="Kyrpides N."/>
            <person name="Kim E."/>
            <person name="Zhao J.-S."/>
            <person name="Richardson P."/>
        </authorList>
    </citation>
    <scope>NUCLEOTIDE SEQUENCE [LARGE SCALE GENOMIC DNA]</scope>
    <source>
        <strain evidence="3 4">HAW-EB3</strain>
    </source>
</reference>
<evidence type="ECO:0000313" key="4">
    <source>
        <dbReference type="Proteomes" id="UP000002015"/>
    </source>
</evidence>
<sequence>MIAPGLRELIYSLSHYLCRYHPMTLSPLERYRRRLTQSGFAYDPIQERAIEQLDSLFKQIIAFPHPAKSTDSRLKGLYIWGDVGRGKTMLMDLFCEAVSDSGTQPPLRLHFHRFMARIHRELLQESGHREPLARIAKRISKECRLICFDEFFVSDIGDAMILGNLFHALFKEGILLVATSNIPIRRLYENGLQRERFEPSIELLQQSTREIHLDGEADHRLRRLTFKQSYFINAHTDTDALFTKLNSGAGYQSEPLIILGRPIEIIKRAGRLLWLDFNSLCNGPRSQLDYIELASQFTTVLLSDIPVLGGEAKSWIRARGTEDGALATKTGERQLSYAIGDDPARRFIALVDELYDQGVSLYLTAEVPLEHLYSQGALSFEFRRTYSRLQEMQSHEYTKSSKRMPS</sequence>
<organism evidence="3 4">
    <name type="scientific">Shewanella sediminis (strain HAW-EB3)</name>
    <dbReference type="NCBI Taxonomy" id="425104"/>
    <lineage>
        <taxon>Bacteria</taxon>
        <taxon>Pseudomonadati</taxon>
        <taxon>Pseudomonadota</taxon>
        <taxon>Gammaproteobacteria</taxon>
        <taxon>Alteromonadales</taxon>
        <taxon>Shewanellaceae</taxon>
        <taxon>Shewanella</taxon>
    </lineage>
</organism>
<keyword evidence="2" id="KW-0067">ATP-binding</keyword>
<evidence type="ECO:0000256" key="1">
    <source>
        <dbReference type="ARBA" id="ARBA00022741"/>
    </source>
</evidence>
<dbReference type="InterPro" id="IPR027417">
    <property type="entry name" value="P-loop_NTPase"/>
</dbReference>
<dbReference type="STRING" id="425104.Ssed_3826"/>
<dbReference type="NCBIfam" id="NF040713">
    <property type="entry name" value="ZapE"/>
    <property type="match status" value="1"/>
</dbReference>
<dbReference type="PANTHER" id="PTHR12169:SF6">
    <property type="entry name" value="AFG1-LIKE ATPASE"/>
    <property type="match status" value="1"/>
</dbReference>
<accession>A8G007</accession>
<dbReference type="InterPro" id="IPR005654">
    <property type="entry name" value="ATPase_AFG1-like"/>
</dbReference>
<keyword evidence="1" id="KW-0547">Nucleotide-binding</keyword>
<proteinExistence type="predicted"/>
<dbReference type="GO" id="GO:0051301">
    <property type="term" value="P:cell division"/>
    <property type="evidence" value="ECO:0007669"/>
    <property type="project" value="TreeGrafter"/>
</dbReference>
<dbReference type="Gene3D" id="3.40.50.300">
    <property type="entry name" value="P-loop containing nucleotide triphosphate hydrolases"/>
    <property type="match status" value="1"/>
</dbReference>
<evidence type="ECO:0000256" key="2">
    <source>
        <dbReference type="ARBA" id="ARBA00022840"/>
    </source>
</evidence>
<evidence type="ECO:0000313" key="3">
    <source>
        <dbReference type="EMBL" id="ABV38430.1"/>
    </source>
</evidence>
<dbReference type="SUPFAM" id="SSF52540">
    <property type="entry name" value="P-loop containing nucleoside triphosphate hydrolases"/>
    <property type="match status" value="1"/>
</dbReference>
<dbReference type="GO" id="GO:0032153">
    <property type="term" value="C:cell division site"/>
    <property type="evidence" value="ECO:0007669"/>
    <property type="project" value="TreeGrafter"/>
</dbReference>
<dbReference type="Pfam" id="PF03969">
    <property type="entry name" value="AFG1_ATPase"/>
    <property type="match status" value="2"/>
</dbReference>
<dbReference type="AlphaFoldDB" id="A8G007"/>
<dbReference type="KEGG" id="sse:Ssed_3826"/>
<dbReference type="GO" id="GO:0016887">
    <property type="term" value="F:ATP hydrolysis activity"/>
    <property type="evidence" value="ECO:0007669"/>
    <property type="project" value="InterPro"/>
</dbReference>
<keyword evidence="4" id="KW-1185">Reference proteome</keyword>
<protein>
    <submittedName>
        <fullName evidence="3">AFG1-family ATPase</fullName>
    </submittedName>
</protein>
<dbReference type="Proteomes" id="UP000002015">
    <property type="component" value="Chromosome"/>
</dbReference>
<dbReference type="EMBL" id="CP000821">
    <property type="protein sequence ID" value="ABV38430.1"/>
    <property type="molecule type" value="Genomic_DNA"/>
</dbReference>
<dbReference type="GO" id="GO:0005524">
    <property type="term" value="F:ATP binding"/>
    <property type="evidence" value="ECO:0007669"/>
    <property type="project" value="UniProtKB-KW"/>
</dbReference>
<gene>
    <name evidence="3" type="ordered locus">Ssed_3826</name>
</gene>